<organism evidence="11 12">
    <name type="scientific">Actinopolyspora mzabensis</name>
    <dbReference type="NCBI Taxonomy" id="995066"/>
    <lineage>
        <taxon>Bacteria</taxon>
        <taxon>Bacillati</taxon>
        <taxon>Actinomycetota</taxon>
        <taxon>Actinomycetes</taxon>
        <taxon>Actinopolysporales</taxon>
        <taxon>Actinopolysporaceae</taxon>
        <taxon>Actinopolyspora</taxon>
    </lineage>
</organism>
<dbReference type="CDD" id="cd03263">
    <property type="entry name" value="ABC_subfamily_A"/>
    <property type="match status" value="1"/>
</dbReference>
<dbReference type="GO" id="GO:0016887">
    <property type="term" value="F:ATP hydrolysis activity"/>
    <property type="evidence" value="ECO:0007669"/>
    <property type="project" value="InterPro"/>
</dbReference>
<accession>A0A1G9CCW6</accession>
<keyword evidence="8" id="KW-0472">Membrane</keyword>
<dbReference type="Proteomes" id="UP000199213">
    <property type="component" value="Unassembled WGS sequence"/>
</dbReference>
<proteinExistence type="inferred from homology"/>
<evidence type="ECO:0000313" key="12">
    <source>
        <dbReference type="Proteomes" id="UP000199213"/>
    </source>
</evidence>
<dbReference type="SMART" id="SM00382">
    <property type="entry name" value="AAA"/>
    <property type="match status" value="1"/>
</dbReference>
<sequence length="319" mass="34595">MTTEQVSEEDPPHTATTSISVHGLTKYYGSVLAVDGLDLEVRSGELFGVLGPNGAGKSTMLEILVGLRERSSGTVEVLGSDPSNDRERLRRLVAVQPQQAELFPNLTVRETLRLWASFHENPEEPEAVIERVGLTASADHRVHKLSGGQERRLLVATALISRPELIVLDEPSTGLDPNARADLWDVLLAYRDRGGTALLSTHSMEEAESLCDRVAVVDSGKVVACGAPAELVTRHAPHDVVSFRRAGSPDIEAVRAIPGVEETELHGNRVLVHTSRAEEVTNELMSMTPAPQNLVRRTGGLDSVFRVLTGRTLDDEKDG</sequence>
<evidence type="ECO:0000256" key="4">
    <source>
        <dbReference type="ARBA" id="ARBA00022475"/>
    </source>
</evidence>
<reference evidence="12" key="1">
    <citation type="submission" date="2016-10" db="EMBL/GenBank/DDBJ databases">
        <authorList>
            <person name="Varghese N."/>
            <person name="Submissions S."/>
        </authorList>
    </citation>
    <scope>NUCLEOTIDE SEQUENCE [LARGE SCALE GENOMIC DNA]</scope>
    <source>
        <strain evidence="12">DSM 45460</strain>
    </source>
</reference>
<evidence type="ECO:0000256" key="9">
    <source>
        <dbReference type="ARBA" id="ARBA00023251"/>
    </source>
</evidence>
<dbReference type="PANTHER" id="PTHR42711:SF5">
    <property type="entry name" value="ABC TRANSPORTER ATP-BINDING PROTEIN NATA"/>
    <property type="match status" value="1"/>
</dbReference>
<evidence type="ECO:0000256" key="6">
    <source>
        <dbReference type="ARBA" id="ARBA00022840"/>
    </source>
</evidence>
<comment type="similarity">
    <text evidence="2">Belongs to the ABC transporter superfamily.</text>
</comment>
<keyword evidence="6 11" id="KW-0067">ATP-binding</keyword>
<keyword evidence="7" id="KW-1278">Translocase</keyword>
<dbReference type="GO" id="GO:0005886">
    <property type="term" value="C:plasma membrane"/>
    <property type="evidence" value="ECO:0007669"/>
    <property type="project" value="UniProtKB-SubCell"/>
</dbReference>
<keyword evidence="3" id="KW-0813">Transport</keyword>
<evidence type="ECO:0000256" key="5">
    <source>
        <dbReference type="ARBA" id="ARBA00022741"/>
    </source>
</evidence>
<dbReference type="FunFam" id="3.40.50.300:FF:000589">
    <property type="entry name" value="ABC transporter, ATP-binding subunit"/>
    <property type="match status" value="1"/>
</dbReference>
<evidence type="ECO:0000256" key="3">
    <source>
        <dbReference type="ARBA" id="ARBA00022448"/>
    </source>
</evidence>
<dbReference type="RefSeq" id="WP_218120157.1">
    <property type="nucleotide sequence ID" value="NZ_FNFM01000008.1"/>
</dbReference>
<keyword evidence="5" id="KW-0547">Nucleotide-binding</keyword>
<protein>
    <submittedName>
        <fullName evidence="11">ABC-2 type transport system ATP-binding protein</fullName>
    </submittedName>
</protein>
<evidence type="ECO:0000256" key="8">
    <source>
        <dbReference type="ARBA" id="ARBA00023136"/>
    </source>
</evidence>
<dbReference type="AlphaFoldDB" id="A0A1G9CCW6"/>
<evidence type="ECO:0000259" key="10">
    <source>
        <dbReference type="PROSITE" id="PS50893"/>
    </source>
</evidence>
<keyword evidence="4" id="KW-1003">Cell membrane</keyword>
<dbReference type="EMBL" id="FNFM01000008">
    <property type="protein sequence ID" value="SDK49294.1"/>
    <property type="molecule type" value="Genomic_DNA"/>
</dbReference>
<keyword evidence="9" id="KW-0046">Antibiotic resistance</keyword>
<evidence type="ECO:0000256" key="1">
    <source>
        <dbReference type="ARBA" id="ARBA00004202"/>
    </source>
</evidence>
<dbReference type="PANTHER" id="PTHR42711">
    <property type="entry name" value="ABC TRANSPORTER ATP-BINDING PROTEIN"/>
    <property type="match status" value="1"/>
</dbReference>
<evidence type="ECO:0000256" key="2">
    <source>
        <dbReference type="ARBA" id="ARBA00005417"/>
    </source>
</evidence>
<dbReference type="GO" id="GO:0005524">
    <property type="term" value="F:ATP binding"/>
    <property type="evidence" value="ECO:0007669"/>
    <property type="project" value="UniProtKB-KW"/>
</dbReference>
<dbReference type="GO" id="GO:0046677">
    <property type="term" value="P:response to antibiotic"/>
    <property type="evidence" value="ECO:0007669"/>
    <property type="project" value="UniProtKB-KW"/>
</dbReference>
<keyword evidence="12" id="KW-1185">Reference proteome</keyword>
<dbReference type="InterPro" id="IPR050763">
    <property type="entry name" value="ABC_transporter_ATP-binding"/>
</dbReference>
<dbReference type="Pfam" id="PF00005">
    <property type="entry name" value="ABC_tran"/>
    <property type="match status" value="1"/>
</dbReference>
<evidence type="ECO:0000256" key="7">
    <source>
        <dbReference type="ARBA" id="ARBA00022967"/>
    </source>
</evidence>
<comment type="subcellular location">
    <subcellularLocation>
        <location evidence="1">Cell membrane</location>
        <topology evidence="1">Peripheral membrane protein</topology>
    </subcellularLocation>
</comment>
<dbReference type="SUPFAM" id="SSF52540">
    <property type="entry name" value="P-loop containing nucleoside triphosphate hydrolases"/>
    <property type="match status" value="1"/>
</dbReference>
<feature type="domain" description="ABC transporter" evidence="10">
    <location>
        <begin position="19"/>
        <end position="244"/>
    </location>
</feature>
<dbReference type="InterPro" id="IPR003593">
    <property type="entry name" value="AAA+_ATPase"/>
</dbReference>
<dbReference type="InterPro" id="IPR027417">
    <property type="entry name" value="P-loop_NTPase"/>
</dbReference>
<dbReference type="PROSITE" id="PS50893">
    <property type="entry name" value="ABC_TRANSPORTER_2"/>
    <property type="match status" value="1"/>
</dbReference>
<evidence type="ECO:0000313" key="11">
    <source>
        <dbReference type="EMBL" id="SDK49294.1"/>
    </source>
</evidence>
<dbReference type="Gene3D" id="3.40.50.300">
    <property type="entry name" value="P-loop containing nucleotide triphosphate hydrolases"/>
    <property type="match status" value="1"/>
</dbReference>
<gene>
    <name evidence="11" type="ORF">SAMN04487820_108241</name>
</gene>
<dbReference type="InterPro" id="IPR003439">
    <property type="entry name" value="ABC_transporter-like_ATP-bd"/>
</dbReference>
<name>A0A1G9CCW6_ACTMZ</name>